<gene>
    <name evidence="1" type="ORF">QFC20_006105</name>
</gene>
<dbReference type="EMBL" id="JASBWS010000099">
    <property type="protein sequence ID" value="KAJ9097882.1"/>
    <property type="molecule type" value="Genomic_DNA"/>
</dbReference>
<keyword evidence="2" id="KW-1185">Reference proteome</keyword>
<proteinExistence type="predicted"/>
<evidence type="ECO:0000313" key="1">
    <source>
        <dbReference type="EMBL" id="KAJ9097882.1"/>
    </source>
</evidence>
<organism evidence="1 2">
    <name type="scientific">Naganishia adeliensis</name>
    <dbReference type="NCBI Taxonomy" id="92952"/>
    <lineage>
        <taxon>Eukaryota</taxon>
        <taxon>Fungi</taxon>
        <taxon>Dikarya</taxon>
        <taxon>Basidiomycota</taxon>
        <taxon>Agaricomycotina</taxon>
        <taxon>Tremellomycetes</taxon>
        <taxon>Filobasidiales</taxon>
        <taxon>Filobasidiaceae</taxon>
        <taxon>Naganishia</taxon>
    </lineage>
</organism>
<name>A0ACC2VEY3_9TREE</name>
<protein>
    <submittedName>
        <fullName evidence="1">Uncharacterized protein</fullName>
    </submittedName>
</protein>
<comment type="caution">
    <text evidence="1">The sequence shown here is derived from an EMBL/GenBank/DDBJ whole genome shotgun (WGS) entry which is preliminary data.</text>
</comment>
<sequence length="324" mass="36261">MRPLLANGAHNGVAPVDGIVKAEADELEDEAPQRFMNVVSGLGTLPSGMGTDIFSHDTIRLSDDILTHLAEILPEDGMQRTLAALNLSSPAVHEATLPILYRKLQFKEEEFEYVAGYDVPKCLRYTRPKTDLSLETDDEAPNEDYMRTMEIVLDMITDATDPEERRPLMETVAKKKGLIVTCRPRVFEAFIRVLQSREPLLLAMQVDLKGQTTTAIGTNPSDLRKELARYASKAKQYLAGQLDMEKRVDAEPLEGNPLFEFHSQVLEGYAYSSEELLEDGDLGAVCSYPSADAPMVGMERLLESDLDEEDDSDEEDDKDYDDEY</sequence>
<reference evidence="1" key="1">
    <citation type="submission" date="2023-04" db="EMBL/GenBank/DDBJ databases">
        <title>Draft Genome sequencing of Naganishia species isolated from polar environments using Oxford Nanopore Technology.</title>
        <authorList>
            <person name="Leo P."/>
            <person name="Venkateswaran K."/>
        </authorList>
    </citation>
    <scope>NUCLEOTIDE SEQUENCE</scope>
    <source>
        <strain evidence="1">MNA-CCFEE 5262</strain>
    </source>
</reference>
<dbReference type="Proteomes" id="UP001230649">
    <property type="component" value="Unassembled WGS sequence"/>
</dbReference>
<evidence type="ECO:0000313" key="2">
    <source>
        <dbReference type="Proteomes" id="UP001230649"/>
    </source>
</evidence>
<accession>A0ACC2VEY3</accession>